<dbReference type="CDD" id="cd19094">
    <property type="entry name" value="AKR_Tas-like"/>
    <property type="match status" value="1"/>
</dbReference>
<dbReference type="Gene3D" id="3.20.20.100">
    <property type="entry name" value="NADP-dependent oxidoreductase domain"/>
    <property type="match status" value="1"/>
</dbReference>
<evidence type="ECO:0000256" key="1">
    <source>
        <dbReference type="ARBA" id="ARBA00023002"/>
    </source>
</evidence>
<dbReference type="SUPFAM" id="SSF51430">
    <property type="entry name" value="NAD(P)-linked oxidoreductase"/>
    <property type="match status" value="1"/>
</dbReference>
<dbReference type="KEGG" id="osu:NT6N_28320"/>
<name>A0AAT9FNU1_9BACT</name>
<dbReference type="Pfam" id="PF00248">
    <property type="entry name" value="Aldo_ket_red"/>
    <property type="match status" value="1"/>
</dbReference>
<evidence type="ECO:0000259" key="2">
    <source>
        <dbReference type="Pfam" id="PF00248"/>
    </source>
</evidence>
<dbReference type="InterPro" id="IPR050523">
    <property type="entry name" value="AKR_Detox_Biosynth"/>
</dbReference>
<dbReference type="EMBL" id="AP026866">
    <property type="protein sequence ID" value="BDS07792.1"/>
    <property type="molecule type" value="Genomic_DNA"/>
</dbReference>
<feature type="domain" description="NADP-dependent oxidoreductase" evidence="2">
    <location>
        <begin position="21"/>
        <end position="336"/>
    </location>
</feature>
<dbReference type="PANTHER" id="PTHR43364:SF4">
    <property type="entry name" value="NAD(P)-LINKED OXIDOREDUCTASE SUPERFAMILY PROTEIN"/>
    <property type="match status" value="1"/>
</dbReference>
<protein>
    <submittedName>
        <fullName evidence="3">Aldo/keto reductase</fullName>
    </submittedName>
</protein>
<reference evidence="3" key="1">
    <citation type="submission" date="2024-07" db="EMBL/GenBank/DDBJ databases">
        <title>Complete genome sequence of Verrucomicrobiaceae bacterium NT6N.</title>
        <authorList>
            <person name="Huang C."/>
            <person name="Takami H."/>
            <person name="Hamasaki K."/>
        </authorList>
    </citation>
    <scope>NUCLEOTIDE SEQUENCE</scope>
    <source>
        <strain evidence="3">NT6N</strain>
    </source>
</reference>
<organism evidence="3">
    <name type="scientific">Oceaniferula spumae</name>
    <dbReference type="NCBI Taxonomy" id="2979115"/>
    <lineage>
        <taxon>Bacteria</taxon>
        <taxon>Pseudomonadati</taxon>
        <taxon>Verrucomicrobiota</taxon>
        <taxon>Verrucomicrobiia</taxon>
        <taxon>Verrucomicrobiales</taxon>
        <taxon>Verrucomicrobiaceae</taxon>
        <taxon>Oceaniferula</taxon>
    </lineage>
</organism>
<proteinExistence type="predicted"/>
<gene>
    <name evidence="3" type="primary">tas</name>
    <name evidence="3" type="ORF">NT6N_28320</name>
</gene>
<dbReference type="InterPro" id="IPR023210">
    <property type="entry name" value="NADP_OxRdtase_dom"/>
</dbReference>
<dbReference type="PANTHER" id="PTHR43364">
    <property type="entry name" value="NADH-SPECIFIC METHYLGLYOXAL REDUCTASE-RELATED"/>
    <property type="match status" value="1"/>
</dbReference>
<sequence>MTHHTRMRQNRLGESGIVVSEICMGTMTFGEQCDQEQSNRIMDKALDAGIDFFDAAEIYPVPPSKESAGLTEKWVGEWLKGRDRDSIIIASKVAGAAHGWFNPPVRGGKAALDRHHIRKAVEGSLKRLQTDYIDLYQVHWPDHGMRCEDTLVALDELVKEGLVRSIGVSNETSYGLMKSLWTSDLHGLTRYDTIQNNFSINNRRFEDELAEVCRNEKVSLLPYSPLAGGVLSGKYNDGQLPEGARFSDYLKNGKPRQKAMASRFVNEKSLETTARMIEIAKEADMDVVTLATAWSKQHDYVASTIVGASHEDQMDAIIAAADLTLSDDVLKAIDEVTKEILYPMN</sequence>
<dbReference type="GO" id="GO:0005829">
    <property type="term" value="C:cytosol"/>
    <property type="evidence" value="ECO:0007669"/>
    <property type="project" value="TreeGrafter"/>
</dbReference>
<accession>A0AAT9FNU1</accession>
<dbReference type="InterPro" id="IPR036812">
    <property type="entry name" value="NAD(P)_OxRdtase_dom_sf"/>
</dbReference>
<dbReference type="AlphaFoldDB" id="A0AAT9FNU1"/>
<dbReference type="GO" id="GO:0016491">
    <property type="term" value="F:oxidoreductase activity"/>
    <property type="evidence" value="ECO:0007669"/>
    <property type="project" value="UniProtKB-KW"/>
</dbReference>
<evidence type="ECO:0000313" key="3">
    <source>
        <dbReference type="EMBL" id="BDS07792.1"/>
    </source>
</evidence>
<keyword evidence="1" id="KW-0560">Oxidoreductase</keyword>